<gene>
    <name evidence="2" type="ORF">BDA99DRAFT_558828</name>
</gene>
<reference evidence="2" key="1">
    <citation type="journal article" date="2022" name="IScience">
        <title>Evolution of zygomycete secretomes and the origins of terrestrial fungal ecologies.</title>
        <authorList>
            <person name="Chang Y."/>
            <person name="Wang Y."/>
            <person name="Mondo S."/>
            <person name="Ahrendt S."/>
            <person name="Andreopoulos W."/>
            <person name="Barry K."/>
            <person name="Beard J."/>
            <person name="Benny G.L."/>
            <person name="Blankenship S."/>
            <person name="Bonito G."/>
            <person name="Cuomo C."/>
            <person name="Desiro A."/>
            <person name="Gervers K.A."/>
            <person name="Hundley H."/>
            <person name="Kuo A."/>
            <person name="LaButti K."/>
            <person name="Lang B.F."/>
            <person name="Lipzen A."/>
            <person name="O'Donnell K."/>
            <person name="Pangilinan J."/>
            <person name="Reynolds N."/>
            <person name="Sandor L."/>
            <person name="Smith M.E."/>
            <person name="Tsang A."/>
            <person name="Grigoriev I.V."/>
            <person name="Stajich J.E."/>
            <person name="Spatafora J.W."/>
        </authorList>
    </citation>
    <scope>NUCLEOTIDE SEQUENCE</scope>
    <source>
        <strain evidence="2">RSA 2281</strain>
    </source>
</reference>
<dbReference type="Proteomes" id="UP001209540">
    <property type="component" value="Unassembled WGS sequence"/>
</dbReference>
<proteinExistence type="predicted"/>
<dbReference type="Pfam" id="PF02458">
    <property type="entry name" value="Transferase"/>
    <property type="match status" value="1"/>
</dbReference>
<evidence type="ECO:0000313" key="2">
    <source>
        <dbReference type="EMBL" id="KAI9266786.1"/>
    </source>
</evidence>
<keyword evidence="1 2" id="KW-0808">Transferase</keyword>
<dbReference type="AlphaFoldDB" id="A0AAD5K2W1"/>
<name>A0AAD5K2W1_9FUNG</name>
<reference evidence="2" key="2">
    <citation type="submission" date="2023-02" db="EMBL/GenBank/DDBJ databases">
        <authorList>
            <consortium name="DOE Joint Genome Institute"/>
            <person name="Mondo S.J."/>
            <person name="Chang Y."/>
            <person name="Wang Y."/>
            <person name="Ahrendt S."/>
            <person name="Andreopoulos W."/>
            <person name="Barry K."/>
            <person name="Beard J."/>
            <person name="Benny G.L."/>
            <person name="Blankenship S."/>
            <person name="Bonito G."/>
            <person name="Cuomo C."/>
            <person name="Desiro A."/>
            <person name="Gervers K.A."/>
            <person name="Hundley H."/>
            <person name="Kuo A."/>
            <person name="LaButti K."/>
            <person name="Lang B.F."/>
            <person name="Lipzen A."/>
            <person name="O'Donnell K."/>
            <person name="Pangilinan J."/>
            <person name="Reynolds N."/>
            <person name="Sandor L."/>
            <person name="Smith M.W."/>
            <person name="Tsang A."/>
            <person name="Grigoriev I.V."/>
            <person name="Stajich J.E."/>
            <person name="Spatafora J.W."/>
        </authorList>
    </citation>
    <scope>NUCLEOTIDE SEQUENCE</scope>
    <source>
        <strain evidence="2">RSA 2281</strain>
    </source>
</reference>
<dbReference type="GO" id="GO:0016740">
    <property type="term" value="F:transferase activity"/>
    <property type="evidence" value="ECO:0007669"/>
    <property type="project" value="UniProtKB-KW"/>
</dbReference>
<dbReference type="Gene3D" id="3.30.559.10">
    <property type="entry name" value="Chloramphenicol acetyltransferase-like domain"/>
    <property type="match status" value="2"/>
</dbReference>
<dbReference type="EMBL" id="JAIXMP010000010">
    <property type="protein sequence ID" value="KAI9266786.1"/>
    <property type="molecule type" value="Genomic_DNA"/>
</dbReference>
<dbReference type="InterPro" id="IPR051283">
    <property type="entry name" value="Sec_Metabolite_Acyltrans"/>
</dbReference>
<keyword evidence="3" id="KW-1185">Reference proteome</keyword>
<comment type="caution">
    <text evidence="2">The sequence shown here is derived from an EMBL/GenBank/DDBJ whole genome shotgun (WGS) entry which is preliminary data.</text>
</comment>
<evidence type="ECO:0000256" key="1">
    <source>
        <dbReference type="ARBA" id="ARBA00022679"/>
    </source>
</evidence>
<dbReference type="PANTHER" id="PTHR31896:SF64">
    <property type="entry name" value="TRICHOTHECENE 3-O-ACETYLTRANSFERASE"/>
    <property type="match status" value="1"/>
</dbReference>
<organism evidence="2 3">
    <name type="scientific">Phascolomyces articulosus</name>
    <dbReference type="NCBI Taxonomy" id="60185"/>
    <lineage>
        <taxon>Eukaryota</taxon>
        <taxon>Fungi</taxon>
        <taxon>Fungi incertae sedis</taxon>
        <taxon>Mucoromycota</taxon>
        <taxon>Mucoromycotina</taxon>
        <taxon>Mucoromycetes</taxon>
        <taxon>Mucorales</taxon>
        <taxon>Lichtheimiaceae</taxon>
        <taxon>Phascolomyces</taxon>
    </lineage>
</organism>
<accession>A0AAD5K2W1</accession>
<evidence type="ECO:0000313" key="3">
    <source>
        <dbReference type="Proteomes" id="UP001209540"/>
    </source>
</evidence>
<dbReference type="InterPro" id="IPR023213">
    <property type="entry name" value="CAT-like_dom_sf"/>
</dbReference>
<sequence>MTIDTTITTDIIHPTKKHNVSLYPQSKIPLHGLDVFTLPVGFSIFWFFDSPVNPITHKDVIDKLKCSLAEALELYPPVTGTVHCNKDDDWYIALDEPNRPGTPFHFEIKNTPYRKKYYKDLSPRTKEDEPLTSKSSILEVKATQFSCGTIAIATSFHHQVADLRSFLDFVEIWAALARGEHVDYKKIPKDWGRKPSQFFPPVQEESSIPPPWTSSSSPIPFEKMAERLFLPTQSVKLNISKDSVEQLKADFTLPIKNSNNSDQWISKGDAIISLISGALTRARESINVIRPWGRSNPDSQVEVISIACNCRVRRVPKGNVESHEYFGNLTKPSFATTQRADLLSPTINAASQVALGIRNNLNQELSQKNITNHLGYFGKSEVIKSFGRVYTYWDVLFSSWYQYDLQTTAYDFGWGKPFLGITGSLDSTPVPGICILMNGENTGDIYVNLGVEHSCVESFKSDSLLNKYATLCSTDD</sequence>
<protein>
    <submittedName>
        <fullName evidence="2">Transferase family-domain-containing protein</fullName>
    </submittedName>
</protein>
<dbReference type="PANTHER" id="PTHR31896">
    <property type="entry name" value="FAMILY REGULATORY PROTEIN, PUTATIVE (AFU_ORTHOLOGUE AFUA_3G14730)-RELATED"/>
    <property type="match status" value="1"/>
</dbReference>